<dbReference type="AlphaFoldDB" id="A0A081XLB5"/>
<organism evidence="3 4">
    <name type="scientific">Streptomyces toyocaensis</name>
    <dbReference type="NCBI Taxonomy" id="55952"/>
    <lineage>
        <taxon>Bacteria</taxon>
        <taxon>Bacillati</taxon>
        <taxon>Actinomycetota</taxon>
        <taxon>Actinomycetes</taxon>
        <taxon>Kitasatosporales</taxon>
        <taxon>Streptomycetaceae</taxon>
        <taxon>Streptomyces</taxon>
    </lineage>
</organism>
<dbReference type="InterPro" id="IPR041498">
    <property type="entry name" value="Big_6"/>
</dbReference>
<dbReference type="Pfam" id="PF17936">
    <property type="entry name" value="Big_6"/>
    <property type="match status" value="1"/>
</dbReference>
<feature type="chain" id="PRO_5001766667" description="Bacterial Ig domain-containing protein" evidence="1">
    <location>
        <begin position="31"/>
        <end position="257"/>
    </location>
</feature>
<dbReference type="InterPro" id="IPR013783">
    <property type="entry name" value="Ig-like_fold"/>
</dbReference>
<accession>A0A081XLB5</accession>
<dbReference type="RefSeq" id="WP_037938127.1">
    <property type="nucleotide sequence ID" value="NZ_JBFADL010000014.1"/>
</dbReference>
<proteinExistence type="predicted"/>
<keyword evidence="1" id="KW-0732">Signal</keyword>
<evidence type="ECO:0000256" key="1">
    <source>
        <dbReference type="SAM" id="SignalP"/>
    </source>
</evidence>
<reference evidence="3 4" key="1">
    <citation type="submission" date="2014-02" db="EMBL/GenBank/DDBJ databases">
        <title>The genome announcement of Streptomyces toyocaensis NRRL15009.</title>
        <authorList>
            <person name="Hong H.-J."/>
            <person name="Kwun M.J."/>
        </authorList>
    </citation>
    <scope>NUCLEOTIDE SEQUENCE [LARGE SCALE GENOMIC DNA]</scope>
    <source>
        <strain evidence="3 4">NRRL 15009</strain>
    </source>
</reference>
<name>A0A081XLB5_STRTO</name>
<feature type="signal peptide" evidence="1">
    <location>
        <begin position="1"/>
        <end position="30"/>
    </location>
</feature>
<dbReference type="OrthoDB" id="3863020at2"/>
<dbReference type="eggNOG" id="ENOG5031T6J">
    <property type="taxonomic scope" value="Bacteria"/>
</dbReference>
<evidence type="ECO:0000259" key="2">
    <source>
        <dbReference type="Pfam" id="PF17936"/>
    </source>
</evidence>
<evidence type="ECO:0000313" key="3">
    <source>
        <dbReference type="EMBL" id="KES04338.1"/>
    </source>
</evidence>
<sequence length="257" mass="25169">MNRSSKTAAAALTAAGVLVGVWLPAGTSAAADGPAPAARARVLWGDVTIPPGHDGIVEAAGFTDPLPGPGSTLTLTAPAGARVTGVPLDAPGYRGVVAADGSGAVYTADSARRPWRDAAFPFVLAVPADAVPGTRLSGCVLRLADGRGVVTATGGCQVTVGLASPALTRPESGVPLDARPVIAGTAHPGAQITVSDQDGAEVCTDTAGSDGHWTCTPAQALPDGPNRLQATAALNGVSAAGEQIQITVGDAAAPVPQ</sequence>
<dbReference type="EMBL" id="JFCB01000027">
    <property type="protein sequence ID" value="KES04338.1"/>
    <property type="molecule type" value="Genomic_DNA"/>
</dbReference>
<keyword evidence="4" id="KW-1185">Reference proteome</keyword>
<protein>
    <recommendedName>
        <fullName evidence="2">Bacterial Ig domain-containing protein</fullName>
    </recommendedName>
</protein>
<comment type="caution">
    <text evidence="3">The sequence shown here is derived from an EMBL/GenBank/DDBJ whole genome shotgun (WGS) entry which is preliminary data.</text>
</comment>
<dbReference type="Gene3D" id="2.60.40.10">
    <property type="entry name" value="Immunoglobulins"/>
    <property type="match status" value="1"/>
</dbReference>
<gene>
    <name evidence="3" type="ORF">BU52_25355</name>
</gene>
<evidence type="ECO:0000313" key="4">
    <source>
        <dbReference type="Proteomes" id="UP000028341"/>
    </source>
</evidence>
<dbReference type="Proteomes" id="UP000028341">
    <property type="component" value="Unassembled WGS sequence"/>
</dbReference>
<feature type="domain" description="Bacterial Ig" evidence="2">
    <location>
        <begin position="181"/>
        <end position="232"/>
    </location>
</feature>
<dbReference type="GO" id="GO:0005975">
    <property type="term" value="P:carbohydrate metabolic process"/>
    <property type="evidence" value="ECO:0007669"/>
    <property type="project" value="UniProtKB-ARBA"/>
</dbReference>